<dbReference type="STRING" id="485913.Krac_6028"/>
<gene>
    <name evidence="1" type="ORF">Krac_6028</name>
</gene>
<comment type="caution">
    <text evidence="1">The sequence shown here is derived from an EMBL/GenBank/DDBJ whole genome shotgun (WGS) entry which is preliminary data.</text>
</comment>
<accession>D6TXH6</accession>
<dbReference type="AlphaFoldDB" id="D6TXH6"/>
<keyword evidence="2" id="KW-1185">Reference proteome</keyword>
<evidence type="ECO:0000313" key="1">
    <source>
        <dbReference type="EMBL" id="EFH84909.1"/>
    </source>
</evidence>
<name>D6TXH6_KTERA</name>
<proteinExistence type="predicted"/>
<evidence type="ECO:0000313" key="2">
    <source>
        <dbReference type="Proteomes" id="UP000004508"/>
    </source>
</evidence>
<protein>
    <submittedName>
        <fullName evidence="1">Uncharacterized protein</fullName>
    </submittedName>
</protein>
<dbReference type="Proteomes" id="UP000004508">
    <property type="component" value="Unassembled WGS sequence"/>
</dbReference>
<sequence>MTNIPIHWGVEVSADQKAYFAELLHKLAVIIDPGDSLREVRIIADNVLPLEVQLWVGKPYQPGPHLPTGVAVPVEQGNAVASKVFIRKVFFGRSETLEGQLEQLSTLFEELYHCRLYHQTWRRRGYINSRSTDPYSRDLFAVSGQVHDEYAVARQKNIFFGERISLHDEQGQAIPFFY</sequence>
<dbReference type="InParanoid" id="D6TXH6"/>
<reference evidence="1 2" key="1">
    <citation type="journal article" date="2011" name="Stand. Genomic Sci.">
        <title>Non-contiguous finished genome sequence and contextual data of the filamentous soil bacterium Ktedonobacter racemifer type strain (SOSP1-21).</title>
        <authorList>
            <person name="Chang Y.J."/>
            <person name="Land M."/>
            <person name="Hauser L."/>
            <person name="Chertkov O."/>
            <person name="Del Rio T.G."/>
            <person name="Nolan M."/>
            <person name="Copeland A."/>
            <person name="Tice H."/>
            <person name="Cheng J.F."/>
            <person name="Lucas S."/>
            <person name="Han C."/>
            <person name="Goodwin L."/>
            <person name="Pitluck S."/>
            <person name="Ivanova N."/>
            <person name="Ovchinikova G."/>
            <person name="Pati A."/>
            <person name="Chen A."/>
            <person name="Palaniappan K."/>
            <person name="Mavromatis K."/>
            <person name="Liolios K."/>
            <person name="Brettin T."/>
            <person name="Fiebig A."/>
            <person name="Rohde M."/>
            <person name="Abt B."/>
            <person name="Goker M."/>
            <person name="Detter J.C."/>
            <person name="Woyke T."/>
            <person name="Bristow J."/>
            <person name="Eisen J.A."/>
            <person name="Markowitz V."/>
            <person name="Hugenholtz P."/>
            <person name="Kyrpides N.C."/>
            <person name="Klenk H.P."/>
            <person name="Lapidus A."/>
        </authorList>
    </citation>
    <scope>NUCLEOTIDE SEQUENCE [LARGE SCALE GENOMIC DNA]</scope>
    <source>
        <strain evidence="2">DSM 44963</strain>
    </source>
</reference>
<dbReference type="EMBL" id="ADVG01000003">
    <property type="protein sequence ID" value="EFH84909.1"/>
    <property type="molecule type" value="Genomic_DNA"/>
</dbReference>
<organism evidence="1 2">
    <name type="scientific">Ktedonobacter racemifer DSM 44963</name>
    <dbReference type="NCBI Taxonomy" id="485913"/>
    <lineage>
        <taxon>Bacteria</taxon>
        <taxon>Bacillati</taxon>
        <taxon>Chloroflexota</taxon>
        <taxon>Ktedonobacteria</taxon>
        <taxon>Ktedonobacterales</taxon>
        <taxon>Ktedonobacteraceae</taxon>
        <taxon>Ktedonobacter</taxon>
    </lineage>
</organism>
<dbReference type="RefSeq" id="WP_007916761.1">
    <property type="nucleotide sequence ID" value="NZ_ADVG01000003.1"/>
</dbReference>